<reference evidence="3 4" key="1">
    <citation type="journal article" date="2023" name="Sci. Data">
        <title>Genome assembly of the Korean intertidal mud-creeper Batillaria attramentaria.</title>
        <authorList>
            <person name="Patra A.K."/>
            <person name="Ho P.T."/>
            <person name="Jun S."/>
            <person name="Lee S.J."/>
            <person name="Kim Y."/>
            <person name="Won Y.J."/>
        </authorList>
    </citation>
    <scope>NUCLEOTIDE SEQUENCE [LARGE SCALE GENOMIC DNA]</scope>
    <source>
        <strain evidence="3">Wonlab-2016</strain>
    </source>
</reference>
<protein>
    <submittedName>
        <fullName evidence="3">Uncharacterized protein</fullName>
    </submittedName>
</protein>
<dbReference type="Proteomes" id="UP001519460">
    <property type="component" value="Unassembled WGS sequence"/>
</dbReference>
<sequence length="86" mass="9335">MDGGYIAAIAVGAVVVVVIVIVFLVVLIRRRRRKQKKPPPELPHPYPQAAALSMHPTLQQNGQRMPLTSQSSSGSIVADMPSEAYE</sequence>
<keyword evidence="4" id="KW-1185">Reference proteome</keyword>
<organism evidence="3 4">
    <name type="scientific">Batillaria attramentaria</name>
    <dbReference type="NCBI Taxonomy" id="370345"/>
    <lineage>
        <taxon>Eukaryota</taxon>
        <taxon>Metazoa</taxon>
        <taxon>Spiralia</taxon>
        <taxon>Lophotrochozoa</taxon>
        <taxon>Mollusca</taxon>
        <taxon>Gastropoda</taxon>
        <taxon>Caenogastropoda</taxon>
        <taxon>Sorbeoconcha</taxon>
        <taxon>Cerithioidea</taxon>
        <taxon>Batillariidae</taxon>
        <taxon>Batillaria</taxon>
    </lineage>
</organism>
<evidence type="ECO:0000256" key="1">
    <source>
        <dbReference type="SAM" id="MobiDB-lite"/>
    </source>
</evidence>
<feature type="transmembrane region" description="Helical" evidence="2">
    <location>
        <begin position="6"/>
        <end position="28"/>
    </location>
</feature>
<accession>A0ABD0LE29</accession>
<name>A0ABD0LE29_9CAEN</name>
<gene>
    <name evidence="3" type="ORF">BaRGS_00011568</name>
</gene>
<feature type="compositionally biased region" description="Polar residues" evidence="1">
    <location>
        <begin position="56"/>
        <end position="75"/>
    </location>
</feature>
<feature type="region of interest" description="Disordered" evidence="1">
    <location>
        <begin position="32"/>
        <end position="86"/>
    </location>
</feature>
<feature type="non-terminal residue" evidence="3">
    <location>
        <position position="86"/>
    </location>
</feature>
<feature type="non-terminal residue" evidence="3">
    <location>
        <position position="1"/>
    </location>
</feature>
<evidence type="ECO:0000256" key="2">
    <source>
        <dbReference type="SAM" id="Phobius"/>
    </source>
</evidence>
<comment type="caution">
    <text evidence="3">The sequence shown here is derived from an EMBL/GenBank/DDBJ whole genome shotgun (WGS) entry which is preliminary data.</text>
</comment>
<dbReference type="AlphaFoldDB" id="A0ABD0LE29"/>
<dbReference type="EMBL" id="JACVVK020000060">
    <property type="protein sequence ID" value="KAK7497274.1"/>
    <property type="molecule type" value="Genomic_DNA"/>
</dbReference>
<evidence type="ECO:0000313" key="3">
    <source>
        <dbReference type="EMBL" id="KAK7497274.1"/>
    </source>
</evidence>
<keyword evidence="2" id="KW-0812">Transmembrane</keyword>
<evidence type="ECO:0000313" key="4">
    <source>
        <dbReference type="Proteomes" id="UP001519460"/>
    </source>
</evidence>
<proteinExistence type="predicted"/>
<keyword evidence="2" id="KW-1133">Transmembrane helix</keyword>
<keyword evidence="2" id="KW-0472">Membrane</keyword>